<organism evidence="2 4">
    <name type="scientific">Clostridium neonatale</name>
    <dbReference type="NCBI Taxonomy" id="137838"/>
    <lineage>
        <taxon>Bacteria</taxon>
        <taxon>Bacillati</taxon>
        <taxon>Bacillota</taxon>
        <taxon>Clostridia</taxon>
        <taxon>Eubacteriales</taxon>
        <taxon>Clostridiaceae</taxon>
        <taxon>Clostridium</taxon>
    </lineage>
</organism>
<feature type="transmembrane region" description="Helical" evidence="1">
    <location>
        <begin position="21"/>
        <end position="39"/>
    </location>
</feature>
<comment type="caution">
    <text evidence="2">The sequence shown here is derived from an EMBL/GenBank/DDBJ whole genome shotgun (WGS) entry which is preliminary data.</text>
</comment>
<reference evidence="2" key="1">
    <citation type="submission" date="2021-10" db="EMBL/GenBank/DDBJ databases">
        <authorList>
            <person name="Mesa V."/>
        </authorList>
    </citation>
    <scope>NUCLEOTIDE SEQUENCE</scope>
    <source>
        <strain evidence="2">CC3_PB</strain>
    </source>
</reference>
<evidence type="ECO:0000256" key="1">
    <source>
        <dbReference type="SAM" id="Phobius"/>
    </source>
</evidence>
<dbReference type="EMBL" id="CAKJVE010000004">
    <property type="protein sequence ID" value="CAG9708007.1"/>
    <property type="molecule type" value="Genomic_DNA"/>
</dbReference>
<name>A0AA86JJT8_9CLOT</name>
<dbReference type="Proteomes" id="UP000789738">
    <property type="component" value="Unassembled WGS sequence"/>
</dbReference>
<evidence type="ECO:0000313" key="2">
    <source>
        <dbReference type="EMBL" id="CAG9708007.1"/>
    </source>
</evidence>
<evidence type="ECO:0000313" key="3">
    <source>
        <dbReference type="EMBL" id="CAI3661600.1"/>
    </source>
</evidence>
<evidence type="ECO:0000313" key="4">
    <source>
        <dbReference type="Proteomes" id="UP000789738"/>
    </source>
</evidence>
<keyword evidence="1" id="KW-1133">Transmembrane helix</keyword>
<proteinExistence type="predicted"/>
<dbReference type="AlphaFoldDB" id="A0AA86JJT8"/>
<keyword evidence="1" id="KW-0812">Transmembrane</keyword>
<dbReference type="Proteomes" id="UP001189143">
    <property type="component" value="Unassembled WGS sequence"/>
</dbReference>
<keyword evidence="1" id="KW-0472">Membrane</keyword>
<gene>
    <name evidence="3" type="ORF">CNEO2_50036</name>
    <name evidence="2" type="ORF">CNEO_43371</name>
</gene>
<reference evidence="3" key="2">
    <citation type="submission" date="2022-10" db="EMBL/GenBank/DDBJ databases">
        <authorList>
            <person name="Aires J."/>
            <person name="Mesa V."/>
        </authorList>
    </citation>
    <scope>NUCLEOTIDE SEQUENCE</scope>
    <source>
        <strain evidence="3">Clostridium neonatale JD116</strain>
    </source>
</reference>
<dbReference type="EMBL" id="CAMTCP010000259">
    <property type="protein sequence ID" value="CAI3661600.1"/>
    <property type="molecule type" value="Genomic_DNA"/>
</dbReference>
<sequence>MLNIKQSFLINYDKIGIFNKINNLIWIFLFFSFIFFYNIL</sequence>
<accession>A0AA86JJT8</accession>
<protein>
    <submittedName>
        <fullName evidence="2">Uncharacterized protein</fullName>
    </submittedName>
</protein>